<dbReference type="Proteomes" id="UP000224902">
    <property type="component" value="Segment"/>
</dbReference>
<organism evidence="1 2">
    <name type="scientific">Rhodococcus phage Weasels2</name>
    <dbReference type="NCBI Taxonomy" id="1897437"/>
    <lineage>
        <taxon>Viruses</taxon>
        <taxon>Duplodnaviria</taxon>
        <taxon>Heunggongvirae</taxon>
        <taxon>Uroviricota</taxon>
        <taxon>Caudoviricetes</taxon>
        <taxon>Weaselvirus</taxon>
        <taxon>Weaselvirus weasel</taxon>
    </lineage>
</organism>
<sequence>MNHNLAVHTSQELERMYMELASYKELCDDDKDLKQDIKDILYSRGWRI</sequence>
<reference evidence="2" key="1">
    <citation type="submission" date="2016-08" db="EMBL/GenBank/DDBJ databases">
        <authorList>
            <person name="Seilhamer J.J."/>
        </authorList>
    </citation>
    <scope>NUCLEOTIDE SEQUENCE [LARGE SCALE GENOMIC DNA]</scope>
</reference>
<dbReference type="EMBL" id="KX774321">
    <property type="protein sequence ID" value="AOZ63638.1"/>
    <property type="molecule type" value="Genomic_DNA"/>
</dbReference>
<name>A0A1I9SA32_9CAUD</name>
<protein>
    <submittedName>
        <fullName evidence="1">Uncharacterized protein</fullName>
    </submittedName>
</protein>
<evidence type="ECO:0000313" key="2">
    <source>
        <dbReference type="Proteomes" id="UP000224902"/>
    </source>
</evidence>
<keyword evidence="2" id="KW-1185">Reference proteome</keyword>
<gene>
    <name evidence="1" type="ORF">SEA_WEASELS2_48</name>
</gene>
<accession>A0A1I9SA32</accession>
<evidence type="ECO:0000313" key="1">
    <source>
        <dbReference type="EMBL" id="AOZ63638.1"/>
    </source>
</evidence>
<proteinExistence type="predicted"/>